<sequence>MSEARGVGNICPQDKSSLAFMPRADAASRKYECPNGISCFFQVKERFVEPHIDEVSNIFAKHEMGVQLFNNSAHLRPEITGVCKALFCSDGGKGLTWEAPGYEGNTVLSCFFNKCLLCNCGNILKTRNIRPMLF</sequence>
<dbReference type="AlphaFoldDB" id="J6HPT3"/>
<organism evidence="1 2">
    <name type="scientific">Peptoanaerobacter stomatis</name>
    <dbReference type="NCBI Taxonomy" id="796937"/>
    <lineage>
        <taxon>Bacteria</taxon>
        <taxon>Bacillati</taxon>
        <taxon>Bacillota</taxon>
        <taxon>Clostridia</taxon>
        <taxon>Peptostreptococcales</taxon>
        <taxon>Filifactoraceae</taxon>
        <taxon>Peptoanaerobacter</taxon>
    </lineage>
</organism>
<evidence type="ECO:0000313" key="1">
    <source>
        <dbReference type="EMBL" id="EJU24273.1"/>
    </source>
</evidence>
<proteinExistence type="predicted"/>
<evidence type="ECO:0000313" key="2">
    <source>
        <dbReference type="Proteomes" id="UP000005244"/>
    </source>
</evidence>
<comment type="caution">
    <text evidence="1">The sequence shown here is derived from an EMBL/GenBank/DDBJ whole genome shotgun (WGS) entry which is preliminary data.</text>
</comment>
<dbReference type="Proteomes" id="UP000005244">
    <property type="component" value="Unassembled WGS sequence"/>
</dbReference>
<dbReference type="EMBL" id="ALNK01000006">
    <property type="protein sequence ID" value="EJU24273.1"/>
    <property type="molecule type" value="Genomic_DNA"/>
</dbReference>
<accession>J6HPT3</accession>
<gene>
    <name evidence="1" type="ORF">HMPREF1143_0610</name>
</gene>
<protein>
    <submittedName>
        <fullName evidence="1">Uncharacterized protein</fullName>
    </submittedName>
</protein>
<dbReference type="AntiFam" id="ANF00163">
    <property type="entry name" value="Shadow ORF (opposite pspPIM)"/>
</dbReference>
<reference evidence="1 2" key="1">
    <citation type="submission" date="2012-07" db="EMBL/GenBank/DDBJ databases">
        <authorList>
            <person name="Durkin A.S."/>
            <person name="McCorrison J."/>
            <person name="Torralba M."/>
            <person name="Gillis M."/>
            <person name="Methe B."/>
            <person name="Sutton G."/>
            <person name="Nelson K.E."/>
        </authorList>
    </citation>
    <scope>NUCLEOTIDE SEQUENCE [LARGE SCALE GENOMIC DNA]</scope>
    <source>
        <strain evidence="1 2">OBRC8</strain>
    </source>
</reference>
<keyword evidence="2" id="KW-1185">Reference proteome</keyword>
<name>J6HPT3_9FIRM</name>